<evidence type="ECO:0000313" key="4">
    <source>
        <dbReference type="Proteomes" id="UP000471521"/>
    </source>
</evidence>
<comment type="caution">
    <text evidence="3">The sequence shown here is derived from an EMBL/GenBank/DDBJ whole genome shotgun (WGS) entry which is preliminary data.</text>
</comment>
<feature type="transmembrane region" description="Helical" evidence="1">
    <location>
        <begin position="35"/>
        <end position="53"/>
    </location>
</feature>
<organism evidence="3 4">
    <name type="scientific">Halobacterium bonnevillei</name>
    <dbReference type="NCBI Taxonomy" id="2692200"/>
    <lineage>
        <taxon>Archaea</taxon>
        <taxon>Methanobacteriati</taxon>
        <taxon>Methanobacteriota</taxon>
        <taxon>Stenosarchaea group</taxon>
        <taxon>Halobacteria</taxon>
        <taxon>Halobacteriales</taxon>
        <taxon>Halobacteriaceae</taxon>
        <taxon>Halobacterium</taxon>
    </lineage>
</organism>
<protein>
    <recommendedName>
        <fullName evidence="2">Glycosyltransferase RgtA/B/C/D-like domain-containing protein</fullName>
    </recommendedName>
</protein>
<feature type="transmembrane region" description="Helical" evidence="1">
    <location>
        <begin position="12"/>
        <end position="29"/>
    </location>
</feature>
<dbReference type="Proteomes" id="UP000471521">
    <property type="component" value="Unassembled WGS sequence"/>
</dbReference>
<dbReference type="OrthoDB" id="110868at2157"/>
<keyword evidence="1" id="KW-1133">Transmembrane helix</keyword>
<sequence length="631" mass="68819">MGWFARRRLDRVVAVLGLLAALGIFPLRFVVSHVYATTLPLVLGLASILYLLATRTDSALDYPLPTVSTTTARALEALAFGGVAALFAYGGIVGQRTILFYDGAALVGSLLFLQILFVRDTDLRPGVVLAEVLALAFAVRFVGLYSYTSYIGIDVWSHIAYVEGIRVQDSLRAMNTKYVASPFYHLLVAVTADFTDLPNREALYLSVGVVVTLASGLVYYGARRFTEPRWALFATALFAISAQVIRWGLHVIPTSLGLAFFVVFMTYLARVLQEYRTRDVGLLVGAIVAVTLTHQLSAFVTLVVVTLAFLTQVLVQSDWIAPEGEPVNVTGLLAFSAGFVTLDWSITPYSGESFTSVMLLRLRNTLFRSTEMLDVSSSKNVSSTAGAESATLLTKVVAYIDIFGFLAFLFVAGLGAYYVLQSHNRTHDRLFQVATIGVMSVVVLALPILGVSLFLPGRWYAFMYVPMAIVGALGLRYLVYHLNPRLVAVGLVVFVLVLPGTMLVSGAATIDNPVFDSKQPRYAFTESEVDAVGTVGDVTTAETPPIYTDAPYTAIFQRTDTHTTATMQVPRGGRAVNELVLYRTYQSEGAPLVADENRTSRLEQVSREQVCPSTRSHLYTTGDVSLCRLES</sequence>
<evidence type="ECO:0000259" key="2">
    <source>
        <dbReference type="Pfam" id="PF13231"/>
    </source>
</evidence>
<dbReference type="Pfam" id="PF13231">
    <property type="entry name" value="PMT_2"/>
    <property type="match status" value="1"/>
</dbReference>
<feature type="domain" description="Glycosyltransferase RgtA/B/C/D-like" evidence="2">
    <location>
        <begin position="199"/>
        <end position="312"/>
    </location>
</feature>
<dbReference type="EMBL" id="WUUU01000009">
    <property type="protein sequence ID" value="MXR19596.1"/>
    <property type="molecule type" value="Genomic_DNA"/>
</dbReference>
<accession>A0A6B0SG53</accession>
<name>A0A6B0SG53_9EURY</name>
<feature type="transmembrane region" description="Helical" evidence="1">
    <location>
        <begin position="396"/>
        <end position="419"/>
    </location>
</feature>
<feature type="transmembrane region" description="Helical" evidence="1">
    <location>
        <begin position="281"/>
        <end position="310"/>
    </location>
</feature>
<dbReference type="RefSeq" id="WP_159525180.1">
    <property type="nucleotide sequence ID" value="NZ_WUUU01000009.1"/>
</dbReference>
<feature type="transmembrane region" description="Helical" evidence="1">
    <location>
        <begin position="74"/>
        <end position="92"/>
    </location>
</feature>
<keyword evidence="1" id="KW-0472">Membrane</keyword>
<evidence type="ECO:0000313" key="3">
    <source>
        <dbReference type="EMBL" id="MXR19596.1"/>
    </source>
</evidence>
<feature type="transmembrane region" description="Helical" evidence="1">
    <location>
        <begin position="98"/>
        <end position="118"/>
    </location>
</feature>
<feature type="transmembrane region" description="Helical" evidence="1">
    <location>
        <begin position="486"/>
        <end position="510"/>
    </location>
</feature>
<feature type="transmembrane region" description="Helical" evidence="1">
    <location>
        <begin position="461"/>
        <end position="479"/>
    </location>
</feature>
<feature type="transmembrane region" description="Helical" evidence="1">
    <location>
        <begin position="229"/>
        <end position="245"/>
    </location>
</feature>
<keyword evidence="1" id="KW-0812">Transmembrane</keyword>
<dbReference type="InterPro" id="IPR038731">
    <property type="entry name" value="RgtA/B/C-like"/>
</dbReference>
<proteinExistence type="predicted"/>
<evidence type="ECO:0000256" key="1">
    <source>
        <dbReference type="SAM" id="Phobius"/>
    </source>
</evidence>
<feature type="transmembrane region" description="Helical" evidence="1">
    <location>
        <begin position="251"/>
        <end position="269"/>
    </location>
</feature>
<dbReference type="AlphaFoldDB" id="A0A6B0SG53"/>
<reference evidence="3 4" key="1">
    <citation type="submission" date="2019-12" db="EMBL/GenBank/DDBJ databases">
        <title>Isolation and characterization of three novel carbon monoxide-oxidizing members of Halobacteria from salione crusts and soils.</title>
        <authorList>
            <person name="Myers M.R."/>
            <person name="King G.M."/>
        </authorList>
    </citation>
    <scope>NUCLEOTIDE SEQUENCE [LARGE SCALE GENOMIC DNA]</scope>
    <source>
        <strain evidence="3 4">PCN9</strain>
    </source>
</reference>
<feature type="transmembrane region" description="Helical" evidence="1">
    <location>
        <begin position="127"/>
        <end position="147"/>
    </location>
</feature>
<feature type="transmembrane region" description="Helical" evidence="1">
    <location>
        <begin position="202"/>
        <end position="222"/>
    </location>
</feature>
<feature type="transmembrane region" description="Helical" evidence="1">
    <location>
        <begin position="431"/>
        <end position="455"/>
    </location>
</feature>
<gene>
    <name evidence="3" type="ORF">GRX66_02855</name>
</gene>
<keyword evidence="4" id="KW-1185">Reference proteome</keyword>